<protein>
    <submittedName>
        <fullName evidence="7">Streptogrisin-B</fullName>
        <ecNumber evidence="7">3.4.21.81</ecNumber>
    </submittedName>
</protein>
<dbReference type="STRING" id="1406858.GCA_000710895_05713"/>
<keyword evidence="3 7" id="KW-0378">Hydrolase</keyword>
<feature type="chain" id="PRO_5039408963" evidence="6">
    <location>
        <begin position="18"/>
        <end position="230"/>
    </location>
</feature>
<dbReference type="GO" id="GO:0006508">
    <property type="term" value="P:proteolysis"/>
    <property type="evidence" value="ECO:0007669"/>
    <property type="project" value="UniProtKB-KW"/>
</dbReference>
<evidence type="ECO:0000313" key="8">
    <source>
        <dbReference type="Proteomes" id="UP000255467"/>
    </source>
</evidence>
<accession>A0A378YU01</accession>
<organism evidence="7 8">
    <name type="scientific">Nocardia otitidiscaviarum</name>
    <dbReference type="NCBI Taxonomy" id="1823"/>
    <lineage>
        <taxon>Bacteria</taxon>
        <taxon>Bacillati</taxon>
        <taxon>Actinomycetota</taxon>
        <taxon>Actinomycetes</taxon>
        <taxon>Mycobacteriales</taxon>
        <taxon>Nocardiaceae</taxon>
        <taxon>Nocardia</taxon>
    </lineage>
</organism>
<reference evidence="7 8" key="1">
    <citation type="submission" date="2018-06" db="EMBL/GenBank/DDBJ databases">
        <authorList>
            <consortium name="Pathogen Informatics"/>
            <person name="Doyle S."/>
        </authorList>
    </citation>
    <scope>NUCLEOTIDE SEQUENCE [LARGE SCALE GENOMIC DNA]</scope>
    <source>
        <strain evidence="7 8">NCTC1934</strain>
    </source>
</reference>
<feature type="signal peptide" evidence="6">
    <location>
        <begin position="1"/>
        <end position="17"/>
    </location>
</feature>
<dbReference type="InterPro" id="IPR001316">
    <property type="entry name" value="Pept_S1A_streptogrisin"/>
</dbReference>
<dbReference type="PRINTS" id="PR00861">
    <property type="entry name" value="ALYTICPTASE"/>
</dbReference>
<name>A0A378YU01_9NOCA</name>
<evidence type="ECO:0000256" key="4">
    <source>
        <dbReference type="ARBA" id="ARBA00022825"/>
    </source>
</evidence>
<sequence length="230" mass="22907">MVRFRRALVALAGSVLAAVSGGGIAGAAPAPAVLGGGSGIVLASEPCSLTMIGYDGGGRLVGLTAGHCTYAGAPVRAERSSEAGVVGTVVFSDRGQGLDYAVIEFDPARVNAVRTVGATTIAGIGTAPGFGMTVCADGRSSGFDCGMVWGSVDGRVYNQSCSIPGDSGGPVTVGDRLVGMNQGHLKPWGIDLPCVSAAFPLYGPAYFRPITEILHALDVAGGIGAGLRPV</sequence>
<comment type="similarity">
    <text evidence="1">Belongs to the peptidase S1 family.</text>
</comment>
<proteinExistence type="inferred from homology"/>
<dbReference type="Proteomes" id="UP000255467">
    <property type="component" value="Unassembled WGS sequence"/>
</dbReference>
<keyword evidence="5" id="KW-1015">Disulfide bond</keyword>
<evidence type="ECO:0000256" key="1">
    <source>
        <dbReference type="ARBA" id="ARBA00007664"/>
    </source>
</evidence>
<gene>
    <name evidence="7" type="primary">sprB</name>
    <name evidence="7" type="ORF">NCTC1934_04066</name>
</gene>
<dbReference type="EC" id="3.4.21.81" evidence="7"/>
<dbReference type="EMBL" id="UGRY01000002">
    <property type="protein sequence ID" value="SUA79997.1"/>
    <property type="molecule type" value="Genomic_DNA"/>
</dbReference>
<evidence type="ECO:0000256" key="3">
    <source>
        <dbReference type="ARBA" id="ARBA00022801"/>
    </source>
</evidence>
<evidence type="ECO:0000256" key="6">
    <source>
        <dbReference type="SAM" id="SignalP"/>
    </source>
</evidence>
<dbReference type="AlphaFoldDB" id="A0A378YU01"/>
<dbReference type="SUPFAM" id="SSF50494">
    <property type="entry name" value="Trypsin-like serine proteases"/>
    <property type="match status" value="1"/>
</dbReference>
<dbReference type="InterPro" id="IPR043504">
    <property type="entry name" value="Peptidase_S1_PA_chymotrypsin"/>
</dbReference>
<keyword evidence="2" id="KW-0645">Protease</keyword>
<dbReference type="InterPro" id="IPR009003">
    <property type="entry name" value="Peptidase_S1_PA"/>
</dbReference>
<dbReference type="GO" id="GO:0004252">
    <property type="term" value="F:serine-type endopeptidase activity"/>
    <property type="evidence" value="ECO:0007669"/>
    <property type="project" value="InterPro"/>
</dbReference>
<dbReference type="RefSeq" id="WP_039815632.1">
    <property type="nucleotide sequence ID" value="NZ_UGRY01000002.1"/>
</dbReference>
<dbReference type="Gene3D" id="2.40.10.10">
    <property type="entry name" value="Trypsin-like serine proteases"/>
    <property type="match status" value="2"/>
</dbReference>
<dbReference type="OrthoDB" id="4536940at2"/>
<keyword evidence="6" id="KW-0732">Signal</keyword>
<evidence type="ECO:0000256" key="2">
    <source>
        <dbReference type="ARBA" id="ARBA00022670"/>
    </source>
</evidence>
<keyword evidence="4" id="KW-0720">Serine protease</keyword>
<keyword evidence="8" id="KW-1185">Reference proteome</keyword>
<evidence type="ECO:0000313" key="7">
    <source>
        <dbReference type="EMBL" id="SUA79997.1"/>
    </source>
</evidence>
<evidence type="ECO:0000256" key="5">
    <source>
        <dbReference type="ARBA" id="ARBA00023157"/>
    </source>
</evidence>